<dbReference type="InterPro" id="IPR004552">
    <property type="entry name" value="AGP_acyltrans"/>
</dbReference>
<accession>A0A845G4W7</accession>
<dbReference type="SMART" id="SM00563">
    <property type="entry name" value="PlsC"/>
    <property type="match status" value="1"/>
</dbReference>
<organism evidence="14 15">
    <name type="scientific">Duganella vulcania</name>
    <dbReference type="NCBI Taxonomy" id="2692166"/>
    <lineage>
        <taxon>Bacteria</taxon>
        <taxon>Pseudomonadati</taxon>
        <taxon>Pseudomonadota</taxon>
        <taxon>Betaproteobacteria</taxon>
        <taxon>Burkholderiales</taxon>
        <taxon>Oxalobacteraceae</taxon>
        <taxon>Telluria group</taxon>
        <taxon>Duganella</taxon>
    </lineage>
</organism>
<evidence type="ECO:0000256" key="6">
    <source>
        <dbReference type="ARBA" id="ARBA00016139"/>
    </source>
</evidence>
<keyword evidence="10 11" id="KW-0012">Acyltransferase</keyword>
<keyword evidence="12" id="KW-1133">Transmembrane helix</keyword>
<evidence type="ECO:0000256" key="10">
    <source>
        <dbReference type="ARBA" id="ARBA00023315"/>
    </source>
</evidence>
<dbReference type="SUPFAM" id="SSF69593">
    <property type="entry name" value="Glycerol-3-phosphate (1)-acyltransferase"/>
    <property type="match status" value="1"/>
</dbReference>
<dbReference type="PANTHER" id="PTHR10434">
    <property type="entry name" value="1-ACYL-SN-GLYCEROL-3-PHOSPHATE ACYLTRANSFERASE"/>
    <property type="match status" value="1"/>
</dbReference>
<evidence type="ECO:0000256" key="9">
    <source>
        <dbReference type="ARBA" id="ARBA00023098"/>
    </source>
</evidence>
<comment type="catalytic activity">
    <reaction evidence="1 11">
        <text>a 1-acyl-sn-glycero-3-phosphate + an acyl-CoA = a 1,2-diacyl-sn-glycero-3-phosphate + CoA</text>
        <dbReference type="Rhea" id="RHEA:19709"/>
        <dbReference type="ChEBI" id="CHEBI:57287"/>
        <dbReference type="ChEBI" id="CHEBI:57970"/>
        <dbReference type="ChEBI" id="CHEBI:58342"/>
        <dbReference type="ChEBI" id="CHEBI:58608"/>
        <dbReference type="EC" id="2.3.1.51"/>
    </reaction>
</comment>
<dbReference type="UniPathway" id="UPA00557">
    <property type="reaction ID" value="UER00613"/>
</dbReference>
<evidence type="ECO:0000256" key="4">
    <source>
        <dbReference type="ARBA" id="ARBA00008655"/>
    </source>
</evidence>
<evidence type="ECO:0000259" key="13">
    <source>
        <dbReference type="SMART" id="SM00563"/>
    </source>
</evidence>
<gene>
    <name evidence="14" type="ORF">GTP91_12205</name>
</gene>
<keyword evidence="11" id="KW-0594">Phospholipid biosynthesis</keyword>
<dbReference type="NCBIfam" id="TIGR00530">
    <property type="entry name" value="AGP_acyltrn"/>
    <property type="match status" value="1"/>
</dbReference>
<evidence type="ECO:0000256" key="7">
    <source>
        <dbReference type="ARBA" id="ARBA00022516"/>
    </source>
</evidence>
<dbReference type="InterPro" id="IPR002123">
    <property type="entry name" value="Plipid/glycerol_acylTrfase"/>
</dbReference>
<dbReference type="RefSeq" id="WP_161097028.1">
    <property type="nucleotide sequence ID" value="NZ_WWCW01000034.1"/>
</dbReference>
<dbReference type="Proteomes" id="UP000470302">
    <property type="component" value="Unassembled WGS sequence"/>
</dbReference>
<keyword evidence="12" id="KW-0472">Membrane</keyword>
<comment type="domain">
    <text evidence="11">The HXXXXD motif is essential for acyltransferase activity and may constitute the binding site for the phosphate moiety of the glycerol-3-phosphate.</text>
</comment>
<sequence length="248" mass="27066">MKLSMIFRLARVFLHVLVGMAICATVFPWIGQDKRNGHIRRWSTRLLAMCNVTVEQSAGVPLLERAMVVANHVSWLDIFVIHSLHPSHFVAKAEIRSWPLAGWLAEKAGTVFIARGNRRDLRHIFKGLVHSLERGERVAFFPEGTTAAQGSLLPFHANLFEAAIDAKVPVQAIALSYRDPAGASHPSVDFIGETTFAESIMLILDGPPVTARLTVLPAIDSIGAHRRELAEASHQAVAAALGVTATPH</sequence>
<dbReference type="CDD" id="cd07989">
    <property type="entry name" value="LPLAT_AGPAT-like"/>
    <property type="match status" value="1"/>
</dbReference>
<comment type="pathway">
    <text evidence="2">Phospholipid metabolism; CDP-diacylglycerol biosynthesis; CDP-diacylglycerol from sn-glycerol 3-phosphate: step 2/3.</text>
</comment>
<evidence type="ECO:0000256" key="5">
    <source>
        <dbReference type="ARBA" id="ARBA00013211"/>
    </source>
</evidence>
<keyword evidence="11" id="KW-1208">Phospholipid metabolism</keyword>
<evidence type="ECO:0000256" key="1">
    <source>
        <dbReference type="ARBA" id="ARBA00001141"/>
    </source>
</evidence>
<protein>
    <recommendedName>
        <fullName evidence="6 11">1-acyl-sn-glycerol-3-phosphate acyltransferase</fullName>
        <ecNumber evidence="5 11">2.3.1.51</ecNumber>
    </recommendedName>
</protein>
<keyword evidence="8 11" id="KW-0808">Transferase</keyword>
<evidence type="ECO:0000256" key="12">
    <source>
        <dbReference type="SAM" id="Phobius"/>
    </source>
</evidence>
<keyword evidence="12" id="KW-0812">Transmembrane</keyword>
<dbReference type="EC" id="2.3.1.51" evidence="5 11"/>
<dbReference type="GO" id="GO:0006654">
    <property type="term" value="P:phosphatidic acid biosynthetic process"/>
    <property type="evidence" value="ECO:0007669"/>
    <property type="project" value="TreeGrafter"/>
</dbReference>
<dbReference type="GO" id="GO:0003841">
    <property type="term" value="F:1-acylglycerol-3-phosphate O-acyltransferase activity"/>
    <property type="evidence" value="ECO:0007669"/>
    <property type="project" value="UniProtKB-UniRule"/>
</dbReference>
<dbReference type="AlphaFoldDB" id="A0A845G4W7"/>
<evidence type="ECO:0000256" key="11">
    <source>
        <dbReference type="RuleBase" id="RU361267"/>
    </source>
</evidence>
<keyword evidence="9 11" id="KW-0443">Lipid metabolism</keyword>
<name>A0A845G4W7_9BURK</name>
<evidence type="ECO:0000313" key="14">
    <source>
        <dbReference type="EMBL" id="MYM87939.1"/>
    </source>
</evidence>
<comment type="caution">
    <text evidence="14">The sequence shown here is derived from an EMBL/GenBank/DDBJ whole genome shotgun (WGS) entry which is preliminary data.</text>
</comment>
<dbReference type="Pfam" id="PF01553">
    <property type="entry name" value="Acyltransferase"/>
    <property type="match status" value="1"/>
</dbReference>
<evidence type="ECO:0000256" key="2">
    <source>
        <dbReference type="ARBA" id="ARBA00004728"/>
    </source>
</evidence>
<comment type="pathway">
    <text evidence="3">Lipid metabolism.</text>
</comment>
<feature type="domain" description="Phospholipid/glycerol acyltransferase" evidence="13">
    <location>
        <begin position="66"/>
        <end position="178"/>
    </location>
</feature>
<feature type="transmembrane region" description="Helical" evidence="12">
    <location>
        <begin position="12"/>
        <end position="31"/>
    </location>
</feature>
<evidence type="ECO:0000313" key="15">
    <source>
        <dbReference type="Proteomes" id="UP000470302"/>
    </source>
</evidence>
<evidence type="ECO:0000256" key="3">
    <source>
        <dbReference type="ARBA" id="ARBA00005189"/>
    </source>
</evidence>
<proteinExistence type="inferred from homology"/>
<dbReference type="GO" id="GO:0016024">
    <property type="term" value="P:CDP-diacylglycerol biosynthetic process"/>
    <property type="evidence" value="ECO:0007669"/>
    <property type="project" value="UniProtKB-UniPathway"/>
</dbReference>
<evidence type="ECO:0000256" key="8">
    <source>
        <dbReference type="ARBA" id="ARBA00022679"/>
    </source>
</evidence>
<dbReference type="GO" id="GO:0016020">
    <property type="term" value="C:membrane"/>
    <property type="evidence" value="ECO:0007669"/>
    <property type="project" value="InterPro"/>
</dbReference>
<dbReference type="EMBL" id="WWCW01000034">
    <property type="protein sequence ID" value="MYM87939.1"/>
    <property type="molecule type" value="Genomic_DNA"/>
</dbReference>
<comment type="similarity">
    <text evidence="4 11">Belongs to the 1-acyl-sn-glycerol-3-phosphate acyltransferase family.</text>
</comment>
<keyword evidence="7 11" id="KW-0444">Lipid biosynthesis</keyword>
<reference evidence="14 15" key="1">
    <citation type="submission" date="2020-01" db="EMBL/GenBank/DDBJ databases">
        <title>Novel species isolated from a subtropical stream in China.</title>
        <authorList>
            <person name="Lu H."/>
        </authorList>
    </citation>
    <scope>NUCLEOTIDE SEQUENCE [LARGE SCALE GENOMIC DNA]</scope>
    <source>
        <strain evidence="14 15">FT82W</strain>
    </source>
</reference>
<dbReference type="PANTHER" id="PTHR10434:SF64">
    <property type="entry name" value="1-ACYL-SN-GLYCEROL-3-PHOSPHATE ACYLTRANSFERASE-RELATED"/>
    <property type="match status" value="1"/>
</dbReference>